<dbReference type="PANTHER" id="PTHR15410:SF2">
    <property type="entry name" value="HIRA-INTERACTING PROTEIN 3"/>
    <property type="match status" value="1"/>
</dbReference>
<feature type="region of interest" description="Disordered" evidence="4">
    <location>
        <begin position="110"/>
        <end position="171"/>
    </location>
</feature>
<feature type="compositionally biased region" description="Acidic residues" evidence="4">
    <location>
        <begin position="267"/>
        <end position="294"/>
    </location>
</feature>
<evidence type="ECO:0000259" key="5">
    <source>
        <dbReference type="PROSITE" id="PS51998"/>
    </source>
</evidence>
<keyword evidence="2" id="KW-0143">Chaperone</keyword>
<proteinExistence type="predicted"/>
<dbReference type="InterPro" id="IPR037647">
    <property type="entry name" value="HIRIP3"/>
</dbReference>
<comment type="subcellular location">
    <subcellularLocation>
        <location evidence="1">Nucleus</location>
    </subcellularLocation>
</comment>
<gene>
    <name evidence="6" type="ORF">g.1054</name>
</gene>
<feature type="compositionally biased region" description="Low complexity" evidence="4">
    <location>
        <begin position="298"/>
        <end position="307"/>
    </location>
</feature>
<sequence length="401" mass="42763">LMALNAGIEYSLLDCIARYCPRKKDKERCSLFSPRFEPRAQMTDAAITEAFNACRQDIINNLESLTLKSVRRRLEADLGLEVDSLKVKKAFVSDLIDKLIASQAVATPASQESEPVAVAKKEPPIQPPAKRAKPEKKRADEGGKAPEPKPVVKTPALTDQGSQSGGARRQLSSATLRLREMCKRATIGIAPSVYVQNKTDAGLQEALVNLLTKHGLSKSSGSDAVEAVARRLAKERDLDGIDTSNIVSGGRRRQPVQAPRTYKAASDSEDSSSSEEDPESDSDESSVSEVEPAEDAVKAPASASAKEPAGKQRRVTPAQNKATAADPSSSSDAASSGDESSESEEMSTSEDEESESSEENKNSNVAGGKAPTPTVVPEKKAKASADAPSKRRIMVLDSDDE</sequence>
<evidence type="ECO:0000256" key="1">
    <source>
        <dbReference type="ARBA" id="ARBA00004123"/>
    </source>
</evidence>
<accession>A0A1D2ADK9</accession>
<dbReference type="InterPro" id="IPR014876">
    <property type="entry name" value="DEK_C"/>
</dbReference>
<feature type="compositionally biased region" description="Basic and acidic residues" evidence="4">
    <location>
        <begin position="137"/>
        <end position="147"/>
    </location>
</feature>
<dbReference type="Pfam" id="PF09649">
    <property type="entry name" value="CHZ"/>
    <property type="match status" value="1"/>
</dbReference>
<name>A0A1D2ADK9_AUXPR</name>
<reference evidence="6" key="1">
    <citation type="submission" date="2015-08" db="EMBL/GenBank/DDBJ databases">
        <authorList>
            <person name="Babu N.S."/>
            <person name="Beckwith C.J."/>
            <person name="Beseler K.G."/>
            <person name="Brison A."/>
            <person name="Carone J.V."/>
            <person name="Caskin T.P."/>
            <person name="Diamond M."/>
            <person name="Durham M.E."/>
            <person name="Foxe J.M."/>
            <person name="Go M."/>
            <person name="Henderson B.A."/>
            <person name="Jones I.B."/>
            <person name="McGettigan J.A."/>
            <person name="Micheletti S.J."/>
            <person name="Nasrallah M.E."/>
            <person name="Ortiz D."/>
            <person name="Piller C.R."/>
            <person name="Privatt S.R."/>
            <person name="Schneider S.L."/>
            <person name="Sharp S."/>
            <person name="Smith T.C."/>
            <person name="Stanton J.D."/>
            <person name="Ullery H.E."/>
            <person name="Wilson R.J."/>
            <person name="Serrano M.G."/>
            <person name="Buck G."/>
            <person name="Lee V."/>
            <person name="Wang Y."/>
            <person name="Carvalho R."/>
            <person name="Voegtly L."/>
            <person name="Shi R."/>
            <person name="Duckworth R."/>
            <person name="Johnson A."/>
            <person name="Loviza R."/>
            <person name="Walstead R."/>
            <person name="Shah Z."/>
            <person name="Kiflezghi M."/>
            <person name="Wade K."/>
            <person name="Ball S.L."/>
            <person name="Bradley K.W."/>
            <person name="Asai D.J."/>
            <person name="Bowman C.A."/>
            <person name="Russell D.A."/>
            <person name="Pope W.H."/>
            <person name="Jacobs-Sera D."/>
            <person name="Hendrix R.W."/>
            <person name="Hatfull G.F."/>
        </authorList>
    </citation>
    <scope>NUCLEOTIDE SEQUENCE</scope>
</reference>
<feature type="non-terminal residue" evidence="6">
    <location>
        <position position="1"/>
    </location>
</feature>
<evidence type="ECO:0000313" key="6">
    <source>
        <dbReference type="EMBL" id="JAT77297.1"/>
    </source>
</evidence>
<evidence type="ECO:0000256" key="4">
    <source>
        <dbReference type="SAM" id="MobiDB-lite"/>
    </source>
</evidence>
<feature type="domain" description="DEK-C" evidence="5">
    <location>
        <begin position="41"/>
        <end position="101"/>
    </location>
</feature>
<keyword evidence="3" id="KW-0539">Nucleus</keyword>
<dbReference type="PROSITE" id="PS51998">
    <property type="entry name" value="DEK_C"/>
    <property type="match status" value="1"/>
</dbReference>
<organism evidence="6">
    <name type="scientific">Auxenochlorella protothecoides</name>
    <name type="common">Green microalga</name>
    <name type="synonym">Chlorella protothecoides</name>
    <dbReference type="NCBI Taxonomy" id="3075"/>
    <lineage>
        <taxon>Eukaryota</taxon>
        <taxon>Viridiplantae</taxon>
        <taxon>Chlorophyta</taxon>
        <taxon>core chlorophytes</taxon>
        <taxon>Trebouxiophyceae</taxon>
        <taxon>Chlorellales</taxon>
        <taxon>Chlorellaceae</taxon>
        <taxon>Auxenochlorella</taxon>
    </lineage>
</organism>
<feature type="compositionally biased region" description="Low complexity" evidence="4">
    <location>
        <begin position="324"/>
        <end position="338"/>
    </location>
</feature>
<feature type="region of interest" description="Disordered" evidence="4">
    <location>
        <begin position="241"/>
        <end position="401"/>
    </location>
</feature>
<dbReference type="InterPro" id="IPR019098">
    <property type="entry name" value="Histone_chaperone_domain_CHZ"/>
</dbReference>
<feature type="compositionally biased region" description="Acidic residues" evidence="4">
    <location>
        <begin position="339"/>
        <end position="357"/>
    </location>
</feature>
<dbReference type="GO" id="GO:0005634">
    <property type="term" value="C:nucleus"/>
    <property type="evidence" value="ECO:0007669"/>
    <property type="project" value="UniProtKB-SubCell"/>
</dbReference>
<dbReference type="PANTHER" id="PTHR15410">
    <property type="entry name" value="HIRA-INTERACTING PROTEIN 3"/>
    <property type="match status" value="1"/>
</dbReference>
<dbReference type="AlphaFoldDB" id="A0A1D2ADK9"/>
<dbReference type="Pfam" id="PF08766">
    <property type="entry name" value="DEK_C"/>
    <property type="match status" value="1"/>
</dbReference>
<evidence type="ECO:0000256" key="2">
    <source>
        <dbReference type="ARBA" id="ARBA00023186"/>
    </source>
</evidence>
<protein>
    <recommendedName>
        <fullName evidence="5">DEK-C domain-containing protein</fullName>
    </recommendedName>
</protein>
<dbReference type="EMBL" id="GDKF01001325">
    <property type="protein sequence ID" value="JAT77297.1"/>
    <property type="molecule type" value="Transcribed_RNA"/>
</dbReference>
<evidence type="ECO:0000256" key="3">
    <source>
        <dbReference type="ARBA" id="ARBA00023242"/>
    </source>
</evidence>